<accession>A0AA41R1A8</accession>
<dbReference type="Proteomes" id="UP001165427">
    <property type="component" value="Unassembled WGS sequence"/>
</dbReference>
<name>A0AA41R1A8_9BACT</name>
<dbReference type="RefSeq" id="WP_246903348.1">
    <property type="nucleotide sequence ID" value="NZ_JALJRB010000003.1"/>
</dbReference>
<gene>
    <name evidence="1" type="ORF">MRX98_04485</name>
</gene>
<keyword evidence="2" id="KW-1185">Reference proteome</keyword>
<dbReference type="EMBL" id="JALJRB010000003">
    <property type="protein sequence ID" value="MCJ8499821.1"/>
    <property type="molecule type" value="Genomic_DNA"/>
</dbReference>
<proteinExistence type="predicted"/>
<dbReference type="AlphaFoldDB" id="A0AA41R1A8"/>
<comment type="caution">
    <text evidence="1">The sequence shown here is derived from an EMBL/GenBank/DDBJ whole genome shotgun (WGS) entry which is preliminary data.</text>
</comment>
<protein>
    <submittedName>
        <fullName evidence="1">Uncharacterized protein</fullName>
    </submittedName>
</protein>
<evidence type="ECO:0000313" key="2">
    <source>
        <dbReference type="Proteomes" id="UP001165427"/>
    </source>
</evidence>
<reference evidence="1" key="1">
    <citation type="submission" date="2022-04" db="EMBL/GenBank/DDBJ databases">
        <title>Desulfatitalea alkaliphila sp. nov., a novel anaerobic sulfate-reducing bacterium isolated from terrestrial mud volcano, Taman Peninsula, Russia.</title>
        <authorList>
            <person name="Khomyakova M.A."/>
            <person name="Merkel A.Y."/>
            <person name="Slobodkin A.I."/>
        </authorList>
    </citation>
    <scope>NUCLEOTIDE SEQUENCE</scope>
    <source>
        <strain evidence="1">M08but</strain>
    </source>
</reference>
<sequence>MNQTGKSARSRTDFIASTGIGTELADFLEGFVQCPERYLAMTVEERRKIEERMDAILSSFGS</sequence>
<organism evidence="1 2">
    <name type="scientific">Desulfatitalea alkaliphila</name>
    <dbReference type="NCBI Taxonomy" id="2929485"/>
    <lineage>
        <taxon>Bacteria</taxon>
        <taxon>Pseudomonadati</taxon>
        <taxon>Thermodesulfobacteriota</taxon>
        <taxon>Desulfobacteria</taxon>
        <taxon>Desulfobacterales</taxon>
        <taxon>Desulfosarcinaceae</taxon>
        <taxon>Desulfatitalea</taxon>
    </lineage>
</organism>
<evidence type="ECO:0000313" key="1">
    <source>
        <dbReference type="EMBL" id="MCJ8499821.1"/>
    </source>
</evidence>